<proteinExistence type="predicted"/>
<keyword evidence="2" id="KW-1185">Reference proteome</keyword>
<sequence length="188" mass="20676">MTGLLYFALGIAVVWSFWLARHRMLSFQAQRAADYEHFGPEFVLSRHLAGALVCHGVIYGPSGRVVSRFVADMTGEWTESGGVLRESFRFDSGATQERAWHLTLAPDGTIRAEADDIVGHGSGAMGGPCVGLTYRIKLPEDAGGHTLDVVDWMHLLDNGVIMNRSQFRKFGVKVAELVATIERKREAA</sequence>
<accession>A0A1H9W7M8</accession>
<reference evidence="1 2" key="1">
    <citation type="submission" date="2016-10" db="EMBL/GenBank/DDBJ databases">
        <authorList>
            <person name="de Groot N.N."/>
        </authorList>
    </citation>
    <scope>NUCLEOTIDE SEQUENCE [LARGE SCALE GENOMIC DNA]</scope>
    <source>
        <strain evidence="1 2">DSM 23042</strain>
    </source>
</reference>
<dbReference type="RefSeq" id="WP_092695208.1">
    <property type="nucleotide sequence ID" value="NZ_CBDDGO010000004.1"/>
</dbReference>
<dbReference type="OrthoDB" id="5296954at2"/>
<evidence type="ECO:0000313" key="2">
    <source>
        <dbReference type="Proteomes" id="UP000198885"/>
    </source>
</evidence>
<protein>
    <recommendedName>
        <fullName evidence="3">DUF3833 domain-containing protein</fullName>
    </recommendedName>
</protein>
<dbReference type="Pfam" id="PF12915">
    <property type="entry name" value="DUF3833"/>
    <property type="match status" value="1"/>
</dbReference>
<dbReference type="AlphaFoldDB" id="A0A1H9W7M8"/>
<dbReference type="Proteomes" id="UP000198885">
    <property type="component" value="Unassembled WGS sequence"/>
</dbReference>
<dbReference type="InterPro" id="IPR024409">
    <property type="entry name" value="DUF3833"/>
</dbReference>
<evidence type="ECO:0008006" key="3">
    <source>
        <dbReference type="Google" id="ProtNLM"/>
    </source>
</evidence>
<organism evidence="1 2">
    <name type="scientific">Tranquillimonas rosea</name>
    <dbReference type="NCBI Taxonomy" id="641238"/>
    <lineage>
        <taxon>Bacteria</taxon>
        <taxon>Pseudomonadati</taxon>
        <taxon>Pseudomonadota</taxon>
        <taxon>Alphaproteobacteria</taxon>
        <taxon>Rhodobacterales</taxon>
        <taxon>Roseobacteraceae</taxon>
        <taxon>Tranquillimonas</taxon>
    </lineage>
</organism>
<evidence type="ECO:0000313" key="1">
    <source>
        <dbReference type="EMBL" id="SES29824.1"/>
    </source>
</evidence>
<dbReference type="EMBL" id="FOGU01000009">
    <property type="protein sequence ID" value="SES29824.1"/>
    <property type="molecule type" value="Genomic_DNA"/>
</dbReference>
<dbReference type="STRING" id="641238.SAMN04490244_109168"/>
<name>A0A1H9W7M8_9RHOB</name>
<gene>
    <name evidence="1" type="ORF">SAMN04490244_109168</name>
</gene>